<evidence type="ECO:0000256" key="2">
    <source>
        <dbReference type="ARBA" id="ARBA00024226"/>
    </source>
</evidence>
<dbReference type="EC" id="1.2.1.3" evidence="2"/>
<name>A0A833ZGQ2_9CHIR</name>
<dbReference type="InterPro" id="IPR012394">
    <property type="entry name" value="Aldehyde_DH_NAD(P)"/>
</dbReference>
<keyword evidence="3" id="KW-0472">Membrane</keyword>
<keyword evidence="1" id="KW-0560">Oxidoreductase</keyword>
<comment type="caution">
    <text evidence="4">The sequence shown here is derived from an EMBL/GenBank/DDBJ whole genome shotgun (WGS) entry which is preliminary data.</text>
</comment>
<keyword evidence="3" id="KW-0812">Transmembrane</keyword>
<evidence type="ECO:0000313" key="5">
    <source>
        <dbReference type="Proteomes" id="UP000664940"/>
    </source>
</evidence>
<protein>
    <recommendedName>
        <fullName evidence="2">aldehyde dehydrogenase (NAD(+))</fullName>
        <ecNumber evidence="2">1.2.1.3</ecNumber>
    </recommendedName>
</protein>
<dbReference type="Gene3D" id="3.40.605.10">
    <property type="entry name" value="Aldehyde Dehydrogenase, Chain A, domain 1"/>
    <property type="match status" value="1"/>
</dbReference>
<dbReference type="GO" id="GO:0004028">
    <property type="term" value="F:3-chloroallyl aldehyde dehydrogenase activity"/>
    <property type="evidence" value="ECO:0007669"/>
    <property type="project" value="TreeGrafter"/>
</dbReference>
<dbReference type="GO" id="GO:0005737">
    <property type="term" value="C:cytoplasm"/>
    <property type="evidence" value="ECO:0007669"/>
    <property type="project" value="TreeGrafter"/>
</dbReference>
<feature type="transmembrane region" description="Helical" evidence="3">
    <location>
        <begin position="101"/>
        <end position="121"/>
    </location>
</feature>
<organism evidence="4 5">
    <name type="scientific">Phyllostomus discolor</name>
    <name type="common">pale spear-nosed bat</name>
    <dbReference type="NCBI Taxonomy" id="89673"/>
    <lineage>
        <taxon>Eukaryota</taxon>
        <taxon>Metazoa</taxon>
        <taxon>Chordata</taxon>
        <taxon>Craniata</taxon>
        <taxon>Vertebrata</taxon>
        <taxon>Euteleostomi</taxon>
        <taxon>Mammalia</taxon>
        <taxon>Eutheria</taxon>
        <taxon>Laurasiatheria</taxon>
        <taxon>Chiroptera</taxon>
        <taxon>Yangochiroptera</taxon>
        <taxon>Phyllostomidae</taxon>
        <taxon>Phyllostominae</taxon>
        <taxon>Phyllostomus</taxon>
    </lineage>
</organism>
<dbReference type="Proteomes" id="UP000664940">
    <property type="component" value="Unassembled WGS sequence"/>
</dbReference>
<reference evidence="4 5" key="1">
    <citation type="journal article" date="2020" name="Nature">
        <title>Six reference-quality genomes reveal evolution of bat adaptations.</title>
        <authorList>
            <person name="Jebb D."/>
            <person name="Huang Z."/>
            <person name="Pippel M."/>
            <person name="Hughes G.M."/>
            <person name="Lavrichenko K."/>
            <person name="Devanna P."/>
            <person name="Winkler S."/>
            <person name="Jermiin L.S."/>
            <person name="Skirmuntt E.C."/>
            <person name="Katzourakis A."/>
            <person name="Burkitt-Gray L."/>
            <person name="Ray D.A."/>
            <person name="Sullivan K.A.M."/>
            <person name="Roscito J.G."/>
            <person name="Kirilenko B.M."/>
            <person name="Davalos L.M."/>
            <person name="Corthals A.P."/>
            <person name="Power M.L."/>
            <person name="Jones G."/>
            <person name="Ransome R.D."/>
            <person name="Dechmann D.K.N."/>
            <person name="Locatelli A.G."/>
            <person name="Puechmaille S.J."/>
            <person name="Fedrigo O."/>
            <person name="Jarvis E.D."/>
            <person name="Hiller M."/>
            <person name="Vernes S.C."/>
            <person name="Myers E.W."/>
            <person name="Teeling E.C."/>
        </authorList>
    </citation>
    <scope>NUCLEOTIDE SEQUENCE [LARGE SCALE GENOMIC DNA]</scope>
    <source>
        <strain evidence="4">Bat1K_MPI-CBG_1</strain>
    </source>
</reference>
<gene>
    <name evidence="4" type="ORF">HJG60_000567</name>
</gene>
<keyword evidence="3" id="KW-1133">Transmembrane helix</keyword>
<evidence type="ECO:0000256" key="3">
    <source>
        <dbReference type="SAM" id="Phobius"/>
    </source>
</evidence>
<dbReference type="EMBL" id="JABVXQ010000008">
    <property type="protein sequence ID" value="KAF6092132.1"/>
    <property type="molecule type" value="Genomic_DNA"/>
</dbReference>
<proteinExistence type="predicted"/>
<evidence type="ECO:0000256" key="1">
    <source>
        <dbReference type="ARBA" id="ARBA00023002"/>
    </source>
</evidence>
<dbReference type="GO" id="GO:0006081">
    <property type="term" value="P:aldehyde metabolic process"/>
    <property type="evidence" value="ECO:0007669"/>
    <property type="project" value="InterPro"/>
</dbReference>
<sequence length="122" mass="13653">MCAGQEDKQGGGARQWGAFTQRSSWCHLQQSLLCLFPVSGSSGMGAYHGQHSFNTFSHHRACLLKSLKRESANKLRYPPNSQSKVNWAKFFLLKRFSKGKLSLLFLAFLGIMAAVFVKAGYY</sequence>
<accession>A0A833ZGQ2</accession>
<dbReference type="AlphaFoldDB" id="A0A833ZGQ2"/>
<dbReference type="GO" id="GO:0004029">
    <property type="term" value="F:aldehyde dehydrogenase (NAD+) activity"/>
    <property type="evidence" value="ECO:0007669"/>
    <property type="project" value="UniProtKB-EC"/>
</dbReference>
<dbReference type="InterPro" id="IPR016162">
    <property type="entry name" value="Ald_DH_N"/>
</dbReference>
<dbReference type="PANTHER" id="PTHR43570:SF9">
    <property type="entry name" value="ALDEHYDE DEHYDROGENASE FAMILY 3 MEMBER A2"/>
    <property type="match status" value="1"/>
</dbReference>
<evidence type="ECO:0000313" key="4">
    <source>
        <dbReference type="EMBL" id="KAF6092132.1"/>
    </source>
</evidence>
<dbReference type="PANTHER" id="PTHR43570">
    <property type="entry name" value="ALDEHYDE DEHYDROGENASE"/>
    <property type="match status" value="1"/>
</dbReference>